<keyword evidence="5 6" id="KW-0694">RNA-binding</keyword>
<evidence type="ECO:0000256" key="4">
    <source>
        <dbReference type="ARBA" id="ARBA00022691"/>
    </source>
</evidence>
<dbReference type="NCBIfam" id="TIGR00446">
    <property type="entry name" value="nop2p"/>
    <property type="match status" value="1"/>
</dbReference>
<dbReference type="InterPro" id="IPR011023">
    <property type="entry name" value="Nop2p"/>
</dbReference>
<comment type="caution">
    <text evidence="8">The sequence shown here is derived from an EMBL/GenBank/DDBJ whole genome shotgun (WGS) entry which is preliminary data.</text>
</comment>
<reference evidence="8 9" key="1">
    <citation type="journal article" date="2014" name="Genome Announc.">
        <title>Draft genome sequences of the altered schaedler flora, a defined bacterial community from gnotobiotic mice.</title>
        <authorList>
            <person name="Wannemuehler M.J."/>
            <person name="Overstreet A.M."/>
            <person name="Ward D.V."/>
            <person name="Phillips G.J."/>
        </authorList>
    </citation>
    <scope>NUCLEOTIDE SEQUENCE [LARGE SCALE GENOMIC DNA]</scope>
    <source>
        <strain evidence="8 9">ASF492</strain>
    </source>
</reference>
<feature type="binding site" evidence="6">
    <location>
        <position position="181"/>
    </location>
    <ligand>
        <name>S-adenosyl-L-methionine</name>
        <dbReference type="ChEBI" id="CHEBI:59789"/>
    </ligand>
</feature>
<sequence length="456" mass="51989">MDLPQDFIERIKIQLGESYHDFLAEYEKERTYGLRCNPLKTDMEQLRSVLLENRIVPEKVPWADEGFYYPADTHPGKLPFHEAGAYYIQEPSAMIAVQLLEPKPGEKILDLCAAPGGKSTQIAGRMQGEGVLVANEVIAQRAKILSRNIERMGVRNAIVCNETPQRLAQRFPLYFDRIVVDAPCSGEGMFRKDIQSREEWSKEQVEVCAARQRDILEQAAAMLKPGGILVYSTCTFAPQENEQNAEWFVQRYPQFKLEKSERLWPHLHRAEGHYAARFRKKPIYEKNEKEQEARLSRQDKRPASAGKVRKEKKHVFYDLFAEFCTATLSQESQSCLREKIEAGQLAVFGEQFYLLPDGIDSPDGLKTERAGLHLGCCKKNRFEPSHALAMALRPSDVKQILEPEEPERYIRGEALCCGAQKGWTLVTVHGCSLGWGKASQGILKNHYPKGLRRSYL</sequence>
<dbReference type="SUPFAM" id="SSF53335">
    <property type="entry name" value="S-adenosyl-L-methionine-dependent methyltransferases"/>
    <property type="match status" value="1"/>
</dbReference>
<name>N2ABP6_9FIRM</name>
<keyword evidence="9" id="KW-1185">Reference proteome</keyword>
<comment type="caution">
    <text evidence="6">Lacks conserved residue(s) required for the propagation of feature annotation.</text>
</comment>
<evidence type="ECO:0000256" key="1">
    <source>
        <dbReference type="ARBA" id="ARBA00022490"/>
    </source>
</evidence>
<dbReference type="Pfam" id="PF01189">
    <property type="entry name" value="Methyltr_RsmB-F"/>
    <property type="match status" value="1"/>
</dbReference>
<dbReference type="InterPro" id="IPR023267">
    <property type="entry name" value="RCMT"/>
</dbReference>
<feature type="binding site" evidence="6">
    <location>
        <begin position="112"/>
        <end position="118"/>
    </location>
    <ligand>
        <name>S-adenosyl-L-methionine</name>
        <dbReference type="ChEBI" id="CHEBI:59789"/>
    </ligand>
</feature>
<dbReference type="PANTHER" id="PTHR22807:SF30">
    <property type="entry name" value="28S RRNA (CYTOSINE(4447)-C(5))-METHYLTRANSFERASE-RELATED"/>
    <property type="match status" value="1"/>
</dbReference>
<evidence type="ECO:0000313" key="9">
    <source>
        <dbReference type="Proteomes" id="UP000012589"/>
    </source>
</evidence>
<dbReference type="CDD" id="cd02440">
    <property type="entry name" value="AdoMet_MTases"/>
    <property type="match status" value="1"/>
</dbReference>
<dbReference type="CDD" id="cd21147">
    <property type="entry name" value="RsmF_methylt_CTD1"/>
    <property type="match status" value="1"/>
</dbReference>
<feature type="active site" description="Nucleophile" evidence="6">
    <location>
        <position position="234"/>
    </location>
</feature>
<evidence type="ECO:0000256" key="6">
    <source>
        <dbReference type="PROSITE-ProRule" id="PRU01023"/>
    </source>
</evidence>
<dbReference type="GO" id="GO:0008757">
    <property type="term" value="F:S-adenosylmethionine-dependent methyltransferase activity"/>
    <property type="evidence" value="ECO:0007669"/>
    <property type="project" value="InterPro"/>
</dbReference>
<dbReference type="Proteomes" id="UP000012589">
    <property type="component" value="Unassembled WGS sequence"/>
</dbReference>
<dbReference type="PANTHER" id="PTHR22807">
    <property type="entry name" value="NOP2 YEAST -RELATED NOL1/NOP2/FMU SUN DOMAIN-CONTAINING"/>
    <property type="match status" value="1"/>
</dbReference>
<dbReference type="Gene3D" id="3.30.70.1170">
    <property type="entry name" value="Sun protein, domain 3"/>
    <property type="match status" value="1"/>
</dbReference>
<dbReference type="GO" id="GO:0006396">
    <property type="term" value="P:RNA processing"/>
    <property type="evidence" value="ECO:0007669"/>
    <property type="project" value="InterPro"/>
</dbReference>
<proteinExistence type="inferred from homology"/>
<evidence type="ECO:0000256" key="2">
    <source>
        <dbReference type="ARBA" id="ARBA00022603"/>
    </source>
</evidence>
<dbReference type="InterPro" id="IPR029063">
    <property type="entry name" value="SAM-dependent_MTases_sf"/>
</dbReference>
<evidence type="ECO:0000256" key="5">
    <source>
        <dbReference type="ARBA" id="ARBA00022884"/>
    </source>
</evidence>
<comment type="similarity">
    <text evidence="6">Belongs to the class I-like SAM-binding methyltransferase superfamily. RsmB/NOP family.</text>
</comment>
<dbReference type="EMBL" id="AQFT01000107">
    <property type="protein sequence ID" value="EMZ23495.1"/>
    <property type="molecule type" value="Genomic_DNA"/>
</dbReference>
<dbReference type="GO" id="GO:0003723">
    <property type="term" value="F:RNA binding"/>
    <property type="evidence" value="ECO:0007669"/>
    <property type="project" value="UniProtKB-UniRule"/>
</dbReference>
<evidence type="ECO:0000313" key="8">
    <source>
        <dbReference type="EMBL" id="EMZ23495.1"/>
    </source>
</evidence>
<dbReference type="GO" id="GO:0008173">
    <property type="term" value="F:RNA methyltransferase activity"/>
    <property type="evidence" value="ECO:0007669"/>
    <property type="project" value="InterPro"/>
</dbReference>
<dbReference type="PRINTS" id="PR02008">
    <property type="entry name" value="RCMTFAMILY"/>
</dbReference>
<keyword evidence="4 6" id="KW-0949">S-adenosyl-L-methionine</keyword>
<keyword evidence="2 6" id="KW-0489">Methyltransferase</keyword>
<evidence type="ECO:0000256" key="3">
    <source>
        <dbReference type="ARBA" id="ARBA00022679"/>
    </source>
</evidence>
<organism evidence="8 9">
    <name type="scientific">Eubacterium plexicaudatum ASF492</name>
    <dbReference type="NCBI Taxonomy" id="1235802"/>
    <lineage>
        <taxon>Bacteria</taxon>
        <taxon>Bacillati</taxon>
        <taxon>Bacillota</taxon>
        <taxon>Clostridia</taxon>
        <taxon>Eubacteriales</taxon>
        <taxon>Eubacteriaceae</taxon>
        <taxon>Eubacterium</taxon>
    </lineage>
</organism>
<dbReference type="HOGENOM" id="CLU_005316_6_1_9"/>
<dbReference type="InterPro" id="IPR027391">
    <property type="entry name" value="Nol1_Nop2_Fmu_2"/>
</dbReference>
<dbReference type="AlphaFoldDB" id="N2ABP6"/>
<dbReference type="OrthoDB" id="9810297at2"/>
<dbReference type="InterPro" id="IPR031340">
    <property type="entry name" value="RsmF_methylt_CI"/>
</dbReference>
<dbReference type="InterPro" id="IPR001678">
    <property type="entry name" value="MeTrfase_RsmB-F_NOP2_dom"/>
</dbReference>
<dbReference type="Pfam" id="PF13636">
    <property type="entry name" value="Methyltranf_PUA"/>
    <property type="match status" value="1"/>
</dbReference>
<accession>N2ABP6</accession>
<gene>
    <name evidence="8" type="ORF">C823_03670</name>
</gene>
<dbReference type="GO" id="GO:0001510">
    <property type="term" value="P:RNA methylation"/>
    <property type="evidence" value="ECO:0007669"/>
    <property type="project" value="InterPro"/>
</dbReference>
<dbReference type="Pfam" id="PF17126">
    <property type="entry name" value="RsmF_methylt_CI"/>
    <property type="match status" value="1"/>
</dbReference>
<dbReference type="Pfam" id="PF17125">
    <property type="entry name" value="Methyltr_RsmF_N"/>
    <property type="match status" value="1"/>
</dbReference>
<dbReference type="PROSITE" id="PS51686">
    <property type="entry name" value="SAM_MT_RSMB_NOP"/>
    <property type="match status" value="1"/>
</dbReference>
<protein>
    <recommendedName>
        <fullName evidence="7">SAM-dependent MTase RsmB/NOP-type domain-containing protein</fullName>
    </recommendedName>
</protein>
<dbReference type="eggNOG" id="COG0144">
    <property type="taxonomic scope" value="Bacteria"/>
</dbReference>
<keyword evidence="3 6" id="KW-0808">Transferase</keyword>
<evidence type="ECO:0000259" key="7">
    <source>
        <dbReference type="PROSITE" id="PS51686"/>
    </source>
</evidence>
<feature type="domain" description="SAM-dependent MTase RsmB/NOP-type" evidence="7">
    <location>
        <begin position="22"/>
        <end position="298"/>
    </location>
</feature>
<dbReference type="Gene3D" id="3.40.50.150">
    <property type="entry name" value="Vaccinia Virus protein VP39"/>
    <property type="match status" value="1"/>
</dbReference>
<keyword evidence="1" id="KW-0963">Cytoplasm</keyword>
<feature type="binding site" evidence="6">
    <location>
        <position position="136"/>
    </location>
    <ligand>
        <name>S-adenosyl-L-methionine</name>
        <dbReference type="ChEBI" id="CHEBI:59789"/>
    </ligand>
</feature>
<dbReference type="Gene3D" id="2.30.130.60">
    <property type="match status" value="1"/>
</dbReference>
<dbReference type="eggNOG" id="COG3270">
    <property type="taxonomic scope" value="Bacteria"/>
</dbReference>
<dbReference type="STRING" id="1235802.C823_03670"/>
<dbReference type="InterPro" id="IPR031341">
    <property type="entry name" value="Methyltr_RsmF_N"/>
</dbReference>
<dbReference type="PATRIC" id="fig|1235802.3.peg.3877"/>
<dbReference type="InterPro" id="IPR049560">
    <property type="entry name" value="MeTrfase_RsmB-F_NOP2_cat"/>
</dbReference>